<proteinExistence type="predicted"/>
<feature type="transmembrane region" description="Helical" evidence="2">
    <location>
        <begin position="666"/>
        <end position="691"/>
    </location>
</feature>
<reference evidence="4" key="1">
    <citation type="submission" date="2023-06" db="EMBL/GenBank/DDBJ databases">
        <title>Identification and characterization of horizontal gene transfer across gut microbiota members of farm animals based on homology search.</title>
        <authorList>
            <person name="Zeman M."/>
            <person name="Kubasova T."/>
            <person name="Jahodarova E."/>
            <person name="Nykrynova M."/>
            <person name="Rychlik I."/>
        </authorList>
    </citation>
    <scope>NUCLEOTIDE SEQUENCE [LARGE SCALE GENOMIC DNA]</scope>
    <source>
        <strain evidence="4">154_Feed</strain>
    </source>
</reference>
<feature type="transmembrane region" description="Helical" evidence="2">
    <location>
        <begin position="633"/>
        <end position="654"/>
    </location>
</feature>
<comment type="caution">
    <text evidence="3">The sequence shown here is derived from an EMBL/GenBank/DDBJ whole genome shotgun (WGS) entry which is preliminary data.</text>
</comment>
<feature type="region of interest" description="Disordered" evidence="1">
    <location>
        <begin position="790"/>
        <end position="809"/>
    </location>
</feature>
<reference evidence="3 4" key="2">
    <citation type="submission" date="2023-06" db="EMBL/GenBank/DDBJ databases">
        <authorList>
            <person name="Zeman M."/>
            <person name="Kubasova T."/>
            <person name="Jahodarova E."/>
            <person name="Nykrynova M."/>
            <person name="Rychlik I."/>
        </authorList>
    </citation>
    <scope>NUCLEOTIDE SEQUENCE [LARGE SCALE GENOMIC DNA]</scope>
    <source>
        <strain evidence="3 4">154_Feed</strain>
    </source>
</reference>
<evidence type="ECO:0008006" key="5">
    <source>
        <dbReference type="Google" id="ProtNLM"/>
    </source>
</evidence>
<evidence type="ECO:0000313" key="4">
    <source>
        <dbReference type="Proteomes" id="UP001529421"/>
    </source>
</evidence>
<dbReference type="EMBL" id="JAUDDZ010000015">
    <property type="protein sequence ID" value="MDM8275645.1"/>
    <property type="molecule type" value="Genomic_DNA"/>
</dbReference>
<evidence type="ECO:0000313" key="3">
    <source>
        <dbReference type="EMBL" id="MDM8275645.1"/>
    </source>
</evidence>
<name>A0ABT7VAW4_9ACTN</name>
<evidence type="ECO:0000256" key="1">
    <source>
        <dbReference type="SAM" id="MobiDB-lite"/>
    </source>
</evidence>
<protein>
    <recommendedName>
        <fullName evidence="5">PNPLA domain-containing protein</fullName>
    </recommendedName>
</protein>
<sequence length="809" mass="87212">MDNTVATAFYPDDDSPLIQYEIAFQKKPKLLVAGAGAFGGSSYASKIFAGPTETLEDDIKWEPHIDEADKLDCIVAVSSGVLAGLIDVFYVGEFSLDRASEWGKDKIEKVVMKVARVEGYTGDDLNDAIKTLEKNHPLAADGNTNDFGGGLQHHLRDFSHHFSICGLFFSIFTQFTGLVVGTDKAGALHVVPVPESHRACIGKNFQEKIAFGAIGWFFHMVSDMAGSSGSLMGGTGIPGPLVSFMKELSALPFFKDAGDGDMGFRLWVTKLFNGTLLADHDESGRIIKDSVKKFDLRTEIGILGEIGRQTIPVLINQCVVRGFYFCRRLAREIRDLKIMGIAELERIAPEDVLPWETPAMRRMVTVSSGVFTGVDIADAAVRAIKSKDPITFFLRVNYVGVATFVIACVVDVRAALDDKKLDEGESPEEAYERGISELGCLELDFMQARILHSIEYALVAYDIAAEKHPKRAEKKRAWLKEWGERVVEAVGLVWAADAGYFLGDDAIYDSIMARLENGANDSWLWLVAMEAKRFRPYVPLHGDNDKLYKGLKLGSGYLEEVYCDRQSVVSEKELARLDKAVNGARGRLDGAVTKRVVGAAGTVIVVVATGGLAFYFAPAIAPTLATALGLEAAALHGAALTSASLAFLGGGAIAAGGAGMAGGTMLIAGGGALIGAVGGSGVSAATSMALATNGSYVLDECAKLVAFCEEVLIGRFGDRASVAEIHAALNQRIVELEVEIEAIKRGVPDDEVPEDDDDGIDEKEEISPKKMIKILNRSLKFMRRSSDELTKSLKAASKKKMALPEAGRR</sequence>
<feature type="transmembrane region" description="Helical" evidence="2">
    <location>
        <begin position="596"/>
        <end position="621"/>
    </location>
</feature>
<evidence type="ECO:0000256" key="2">
    <source>
        <dbReference type="SAM" id="Phobius"/>
    </source>
</evidence>
<dbReference type="Proteomes" id="UP001529421">
    <property type="component" value="Unassembled WGS sequence"/>
</dbReference>
<keyword evidence="2" id="KW-0472">Membrane</keyword>
<feature type="transmembrane region" description="Helical" evidence="2">
    <location>
        <begin position="392"/>
        <end position="412"/>
    </location>
</feature>
<dbReference type="RefSeq" id="WP_289545829.1">
    <property type="nucleotide sequence ID" value="NZ_JAUDDZ010000015.1"/>
</dbReference>
<keyword evidence="4" id="KW-1185">Reference proteome</keyword>
<organism evidence="3 4">
    <name type="scientific">Enorma phocaeensis</name>
    <dbReference type="NCBI Taxonomy" id="1871019"/>
    <lineage>
        <taxon>Bacteria</taxon>
        <taxon>Bacillati</taxon>
        <taxon>Actinomycetota</taxon>
        <taxon>Coriobacteriia</taxon>
        <taxon>Coriobacteriales</taxon>
        <taxon>Coriobacteriaceae</taxon>
        <taxon>Enorma</taxon>
    </lineage>
</organism>
<keyword evidence="2" id="KW-0812">Transmembrane</keyword>
<gene>
    <name evidence="3" type="ORF">QUW28_09110</name>
</gene>
<keyword evidence="2" id="KW-1133">Transmembrane helix</keyword>
<accession>A0ABT7VAW4</accession>